<evidence type="ECO:0000256" key="9">
    <source>
        <dbReference type="ARBA" id="ARBA00023049"/>
    </source>
</evidence>
<dbReference type="Gene3D" id="1.10.390.10">
    <property type="entry name" value="Neutral Protease Domain 2"/>
    <property type="match status" value="1"/>
</dbReference>
<feature type="binding site" evidence="12">
    <location>
        <position position="453"/>
    </location>
    <ligand>
        <name>Zn(2+)</name>
        <dbReference type="ChEBI" id="CHEBI:29105"/>
        <note>catalytic</note>
    </ligand>
</feature>
<keyword evidence="6 13" id="KW-0732">Signal</keyword>
<feature type="binding site" evidence="12">
    <location>
        <position position="230"/>
    </location>
    <ligand>
        <name>Zn(2+)</name>
        <dbReference type="ChEBI" id="CHEBI:29105"/>
        <note>catalytic</note>
    </ligand>
</feature>
<dbReference type="GO" id="GO:0004222">
    <property type="term" value="F:metalloendopeptidase activity"/>
    <property type="evidence" value="ECO:0007669"/>
    <property type="project" value="InterPro"/>
</dbReference>
<dbReference type="Proteomes" id="UP000054350">
    <property type="component" value="Unassembled WGS sequence"/>
</dbReference>
<keyword evidence="10 13" id="KW-0865">Zymogen</keyword>
<evidence type="ECO:0000256" key="11">
    <source>
        <dbReference type="PIRSR" id="PIRSR601842-1"/>
    </source>
</evidence>
<evidence type="ECO:0000256" key="7">
    <source>
        <dbReference type="ARBA" id="ARBA00022801"/>
    </source>
</evidence>
<dbReference type="GO" id="GO:0006508">
    <property type="term" value="P:proteolysis"/>
    <property type="evidence" value="ECO:0007669"/>
    <property type="project" value="UniProtKB-KW"/>
</dbReference>
<comment type="similarity">
    <text evidence="2 13">Belongs to the peptidase M36 family.</text>
</comment>
<evidence type="ECO:0000256" key="10">
    <source>
        <dbReference type="ARBA" id="ARBA00023145"/>
    </source>
</evidence>
<dbReference type="OrthoDB" id="3227768at2759"/>
<keyword evidence="8 12" id="KW-0862">Zinc</keyword>
<dbReference type="PANTHER" id="PTHR33478">
    <property type="entry name" value="EXTRACELLULAR METALLOPROTEINASE MEP"/>
    <property type="match status" value="1"/>
</dbReference>
<reference evidence="16" key="2">
    <citation type="submission" date="2009-11" db="EMBL/GenBank/DDBJ databases">
        <title>The Genome Sequence of Allomyces macrogynus strain ATCC 38327.</title>
        <authorList>
            <consortium name="The Broad Institute Genome Sequencing Platform"/>
            <person name="Russ C."/>
            <person name="Cuomo C."/>
            <person name="Shea T."/>
            <person name="Young S.K."/>
            <person name="Zeng Q."/>
            <person name="Koehrsen M."/>
            <person name="Haas B."/>
            <person name="Borodovsky M."/>
            <person name="Guigo R."/>
            <person name="Alvarado L."/>
            <person name="Berlin A."/>
            <person name="Borenstein D."/>
            <person name="Chen Z."/>
            <person name="Engels R."/>
            <person name="Freedman E."/>
            <person name="Gellesch M."/>
            <person name="Goldberg J."/>
            <person name="Griggs A."/>
            <person name="Gujja S."/>
            <person name="Heiman D."/>
            <person name="Hepburn T."/>
            <person name="Howarth C."/>
            <person name="Jen D."/>
            <person name="Larson L."/>
            <person name="Lewis B."/>
            <person name="Mehta T."/>
            <person name="Park D."/>
            <person name="Pearson M."/>
            <person name="Roberts A."/>
            <person name="Saif S."/>
            <person name="Shenoy N."/>
            <person name="Sisk P."/>
            <person name="Stolte C."/>
            <person name="Sykes S."/>
            <person name="Walk T."/>
            <person name="White J."/>
            <person name="Yandava C."/>
            <person name="Burger G."/>
            <person name="Gray M.W."/>
            <person name="Holland P.W.H."/>
            <person name="King N."/>
            <person name="Lang F.B.F."/>
            <person name="Roger A.J."/>
            <person name="Ruiz-Trillo I."/>
            <person name="Lander E."/>
            <person name="Nusbaum C."/>
        </authorList>
    </citation>
    <scope>NUCLEOTIDE SEQUENCE [LARGE SCALE GENOMIC DNA]</scope>
    <source>
        <strain evidence="16">ATCC 38327</strain>
    </source>
</reference>
<evidence type="ECO:0000256" key="8">
    <source>
        <dbReference type="ARBA" id="ARBA00022833"/>
    </source>
</evidence>
<evidence type="ECO:0000256" key="5">
    <source>
        <dbReference type="ARBA" id="ARBA00022723"/>
    </source>
</evidence>
<dbReference type="InterPro" id="IPR027268">
    <property type="entry name" value="Peptidase_M4/M1_CTD_sf"/>
</dbReference>
<feature type="binding site" evidence="12">
    <location>
        <position position="423"/>
    </location>
    <ligand>
        <name>Zn(2+)</name>
        <dbReference type="ChEBI" id="CHEBI:29105"/>
        <note>catalytic</note>
    </ligand>
</feature>
<dbReference type="VEuPathDB" id="FungiDB:AMAG_10695"/>
<dbReference type="Pfam" id="PF02128">
    <property type="entry name" value="Peptidase_M36"/>
    <property type="match status" value="1"/>
</dbReference>
<keyword evidence="3 13" id="KW-0964">Secreted</keyword>
<feature type="active site" evidence="11">
    <location>
        <position position="424"/>
    </location>
</feature>
<keyword evidence="5 12" id="KW-0479">Metal-binding</keyword>
<protein>
    <recommendedName>
        <fullName evidence="13">Extracellular metalloproteinase</fullName>
        <ecNumber evidence="13">3.4.24.-</ecNumber>
    </recommendedName>
    <alternativeName>
        <fullName evidence="13">Fungalysin</fullName>
    </alternativeName>
</protein>
<accession>A0A0L0SR79</accession>
<dbReference type="eggNOG" id="ENOG502QTDC">
    <property type="taxonomic scope" value="Eukaryota"/>
</dbReference>
<proteinExistence type="inferred from homology"/>
<evidence type="ECO:0000256" key="6">
    <source>
        <dbReference type="ARBA" id="ARBA00022729"/>
    </source>
</evidence>
<evidence type="ECO:0000256" key="2">
    <source>
        <dbReference type="ARBA" id="ARBA00006006"/>
    </source>
</evidence>
<dbReference type="InterPro" id="IPR050371">
    <property type="entry name" value="Fungal_virulence_M36"/>
</dbReference>
<dbReference type="InterPro" id="IPR001842">
    <property type="entry name" value="Peptidase_M36"/>
</dbReference>
<dbReference type="InterPro" id="IPR011096">
    <property type="entry name" value="FTP_domain"/>
</dbReference>
<dbReference type="GO" id="GO:0008270">
    <property type="term" value="F:zinc ion binding"/>
    <property type="evidence" value="ECO:0007669"/>
    <property type="project" value="InterPro"/>
</dbReference>
<evidence type="ECO:0000313" key="16">
    <source>
        <dbReference type="Proteomes" id="UP000054350"/>
    </source>
</evidence>
<keyword evidence="7 13" id="KW-0378">Hydrolase</keyword>
<sequence>MLFALLLLVALAATGALATPYATVGHARAARFSIRPTDLDTIPHLVRRALDPVTVATELVAKHHARDQLVVQNTYTDAHNGVTHVYFMQVVNGTEVTNGIAHVAVDKSNRVVSFSDLFASAAAVAALTPRASIRPAATAVRDLGAHLALPTAAHTNWTTTADKKDPAVTWVHGVSFAADKIWTKPRLFVADSGDLAWVVDVRLHTPATWVNAQVSNAGKGVVGLVDWSADAVYRAFPAVGFASDPTEGEMALVGDPEDTAVASPQGWVGTDGLTMGNNVIARQSPKAAALAGHAPLVAKGASTTAFSATPALAFDFPADLRDGRPTDHLATSLTNAFYVVNLMHDLLYRFGFTEGAGNFQASNLGRGGLENDAVIVHVHDPSQRNNANFATPPDGVAPTLTAFLFDMSGTVTDPVVDDSILMHEVTHGLVSRLTGGPANPNCLSTPESRAMNEGWADAFAAAFKARATYADATIGAFNSGKPNGLRRFAYSTSTTTNPLTYKDATPNGEPHAVGEVWAQILWETLWAGVASHGFQANWRLTPGFRDGTNLTANALGGNVQVVQDWVDGMKLQACNPTMRQARDAILLADQINFDGQNGCDLWRAFAKRGLGVNAGALGEADFTVPPQCVLGKRMVRF</sequence>
<evidence type="ECO:0000259" key="14">
    <source>
        <dbReference type="Pfam" id="PF07504"/>
    </source>
</evidence>
<organism evidence="15 16">
    <name type="scientific">Allomyces macrogynus (strain ATCC 38327)</name>
    <name type="common">Allomyces javanicus var. macrogynus</name>
    <dbReference type="NCBI Taxonomy" id="578462"/>
    <lineage>
        <taxon>Eukaryota</taxon>
        <taxon>Fungi</taxon>
        <taxon>Fungi incertae sedis</taxon>
        <taxon>Blastocladiomycota</taxon>
        <taxon>Blastocladiomycetes</taxon>
        <taxon>Blastocladiales</taxon>
        <taxon>Blastocladiaceae</taxon>
        <taxon>Allomyces</taxon>
    </lineage>
</organism>
<feature type="chain" id="PRO_5009360874" description="Extracellular metalloproteinase" evidence="13">
    <location>
        <begin position="19"/>
        <end position="637"/>
    </location>
</feature>
<comment type="cofactor">
    <cofactor evidence="12">
        <name>Zn(2+)</name>
        <dbReference type="ChEBI" id="CHEBI:29105"/>
    </cofactor>
    <text evidence="12">Binds 1 zinc ion per subunit.</text>
</comment>
<dbReference type="PANTHER" id="PTHR33478:SF1">
    <property type="entry name" value="EXTRACELLULAR METALLOPROTEINASE MEP"/>
    <property type="match status" value="1"/>
</dbReference>
<keyword evidence="9 13" id="KW-0482">Metalloprotease</keyword>
<evidence type="ECO:0000256" key="3">
    <source>
        <dbReference type="ARBA" id="ARBA00022525"/>
    </source>
</evidence>
<dbReference type="AlphaFoldDB" id="A0A0L0SR79"/>
<dbReference type="SUPFAM" id="SSF55486">
    <property type="entry name" value="Metalloproteases ('zincins'), catalytic domain"/>
    <property type="match status" value="1"/>
</dbReference>
<name>A0A0L0SR79_ALLM3</name>
<reference evidence="15 16" key="1">
    <citation type="submission" date="2009-11" db="EMBL/GenBank/DDBJ databases">
        <title>Annotation of Allomyces macrogynus ATCC 38327.</title>
        <authorList>
            <consortium name="The Broad Institute Genome Sequencing Platform"/>
            <person name="Russ C."/>
            <person name="Cuomo C."/>
            <person name="Burger G."/>
            <person name="Gray M.W."/>
            <person name="Holland P.W.H."/>
            <person name="King N."/>
            <person name="Lang F.B.F."/>
            <person name="Roger A.J."/>
            <person name="Ruiz-Trillo I."/>
            <person name="Young S.K."/>
            <person name="Zeng Q."/>
            <person name="Gargeya S."/>
            <person name="Fitzgerald M."/>
            <person name="Haas B."/>
            <person name="Abouelleil A."/>
            <person name="Alvarado L."/>
            <person name="Arachchi H.M."/>
            <person name="Berlin A."/>
            <person name="Chapman S.B."/>
            <person name="Gearin G."/>
            <person name="Goldberg J."/>
            <person name="Griggs A."/>
            <person name="Gujja S."/>
            <person name="Hansen M."/>
            <person name="Heiman D."/>
            <person name="Howarth C."/>
            <person name="Larimer J."/>
            <person name="Lui A."/>
            <person name="MacDonald P.J.P."/>
            <person name="McCowen C."/>
            <person name="Montmayeur A."/>
            <person name="Murphy C."/>
            <person name="Neiman D."/>
            <person name="Pearson M."/>
            <person name="Priest M."/>
            <person name="Roberts A."/>
            <person name="Saif S."/>
            <person name="Shea T."/>
            <person name="Sisk P."/>
            <person name="Stolte C."/>
            <person name="Sykes S."/>
            <person name="Wortman J."/>
            <person name="Nusbaum C."/>
            <person name="Birren B."/>
        </authorList>
    </citation>
    <scope>NUCLEOTIDE SEQUENCE [LARGE SCALE GENOMIC DNA]</scope>
    <source>
        <strain evidence="15 16">ATCC 38327</strain>
    </source>
</reference>
<comment type="subcellular location">
    <subcellularLocation>
        <location evidence="1 13">Secreted</location>
    </subcellularLocation>
</comment>
<keyword evidence="4 13" id="KW-0645">Protease</keyword>
<evidence type="ECO:0000256" key="13">
    <source>
        <dbReference type="RuleBase" id="RU364017"/>
    </source>
</evidence>
<evidence type="ECO:0000313" key="15">
    <source>
        <dbReference type="EMBL" id="KNE65028.1"/>
    </source>
</evidence>
<dbReference type="CDD" id="cd09596">
    <property type="entry name" value="M36"/>
    <property type="match status" value="1"/>
</dbReference>
<dbReference type="Gene3D" id="3.10.170.10">
    <property type="match status" value="1"/>
</dbReference>
<evidence type="ECO:0000256" key="4">
    <source>
        <dbReference type="ARBA" id="ARBA00022670"/>
    </source>
</evidence>
<evidence type="ECO:0000256" key="12">
    <source>
        <dbReference type="PIRSR" id="PIRSR601842-2"/>
    </source>
</evidence>
<evidence type="ECO:0000256" key="1">
    <source>
        <dbReference type="ARBA" id="ARBA00004613"/>
    </source>
</evidence>
<dbReference type="OMA" id="DGMNYTP"/>
<feature type="signal peptide" evidence="13">
    <location>
        <begin position="1"/>
        <end position="18"/>
    </location>
</feature>
<dbReference type="Pfam" id="PF07504">
    <property type="entry name" value="FTP"/>
    <property type="match status" value="1"/>
</dbReference>
<dbReference type="EC" id="3.4.24.-" evidence="13"/>
<keyword evidence="16" id="KW-1185">Reference proteome</keyword>
<dbReference type="PRINTS" id="PR00999">
    <property type="entry name" value="FUNGALYSIN"/>
</dbReference>
<dbReference type="GO" id="GO:0005615">
    <property type="term" value="C:extracellular space"/>
    <property type="evidence" value="ECO:0007669"/>
    <property type="project" value="InterPro"/>
</dbReference>
<feature type="domain" description="FTP" evidence="14">
    <location>
        <begin position="67"/>
        <end position="115"/>
    </location>
</feature>
<dbReference type="EMBL" id="GG745346">
    <property type="protein sequence ID" value="KNE65028.1"/>
    <property type="molecule type" value="Genomic_DNA"/>
</dbReference>
<gene>
    <name evidence="15" type="ORF">AMAG_10695</name>
</gene>
<feature type="binding site" evidence="12">
    <location>
        <position position="427"/>
    </location>
    <ligand>
        <name>Zn(2+)</name>
        <dbReference type="ChEBI" id="CHEBI:29105"/>
        <note>catalytic</note>
    </ligand>
</feature>